<evidence type="ECO:0000313" key="3">
    <source>
        <dbReference type="EMBL" id="GAT26055.1"/>
    </source>
</evidence>
<accession>A0A146FJK1</accession>
<dbReference type="AlphaFoldDB" id="A0A146FJK1"/>
<reference evidence="2" key="3">
    <citation type="submission" date="2021-01" db="EMBL/GenBank/DDBJ databases">
        <authorList>
            <consortium name="Aspergillus luchuensis mut. kawachii IFO 4304 genome sequencing consortium"/>
            <person name="Kazuki M."/>
            <person name="Futagami T."/>
        </authorList>
    </citation>
    <scope>NUCLEOTIDE SEQUENCE</scope>
    <source>
        <strain evidence="2">IFO 4308</strain>
    </source>
</reference>
<dbReference type="EMBL" id="BCWF01000020">
    <property type="protein sequence ID" value="GAT26055.1"/>
    <property type="molecule type" value="Genomic_DNA"/>
</dbReference>
<sequence length="81" mass="9197">MTSSGDPGSQGRLTARAGRIAKSARARLGVRTLDKQQRPSNDVERPPCNNWAWTIHEAHFSVTDTWRSSRPDWPEPKFRPL</sequence>
<evidence type="ECO:0000256" key="1">
    <source>
        <dbReference type="SAM" id="MobiDB-lite"/>
    </source>
</evidence>
<evidence type="ECO:0000313" key="4">
    <source>
        <dbReference type="Proteomes" id="UP000075230"/>
    </source>
</evidence>
<dbReference type="Proteomes" id="UP000661280">
    <property type="component" value="Chromosome 3"/>
</dbReference>
<dbReference type="RefSeq" id="XP_041540758.1">
    <property type="nucleotide sequence ID" value="XM_041686811.1"/>
</dbReference>
<reference evidence="3 4" key="1">
    <citation type="journal article" date="2016" name="DNA Res.">
        <title>Genome sequence of Aspergillus luchuensis NBRC 4314.</title>
        <authorList>
            <person name="Yamada O."/>
            <person name="Machida M."/>
            <person name="Hosoyama A."/>
            <person name="Goto M."/>
            <person name="Takahashi T."/>
            <person name="Futagami T."/>
            <person name="Yamagata Y."/>
            <person name="Takeuchi M."/>
            <person name="Kobayashi T."/>
            <person name="Koike H."/>
            <person name="Abe K."/>
            <person name="Asai K."/>
            <person name="Arita M."/>
            <person name="Fujita N."/>
            <person name="Fukuda K."/>
            <person name="Higa K."/>
            <person name="Horikawa H."/>
            <person name="Ishikawa T."/>
            <person name="Jinno K."/>
            <person name="Kato Y."/>
            <person name="Kirimura K."/>
            <person name="Mizutani O."/>
            <person name="Nakasone K."/>
            <person name="Sano M."/>
            <person name="Shiraishi Y."/>
            <person name="Tsukahara M."/>
            <person name="Gomi K."/>
        </authorList>
    </citation>
    <scope>NUCLEOTIDE SEQUENCE [LARGE SCALE GENOMIC DNA]</scope>
    <source>
        <strain evidence="3 4">RIB 2604</strain>
    </source>
</reference>
<feature type="region of interest" description="Disordered" evidence="1">
    <location>
        <begin position="22"/>
        <end position="46"/>
    </location>
</feature>
<reference evidence="2" key="4">
    <citation type="submission" date="2021-02" db="EMBL/GenBank/DDBJ databases">
        <title>Aspergillus luchuensis mut. kawachii IFO 4304 genome sequence.</title>
        <authorList>
            <person name="Mori K."/>
            <person name="Kadooka C."/>
            <person name="Goto M."/>
            <person name="Futagami T."/>
        </authorList>
    </citation>
    <scope>NUCLEOTIDE SEQUENCE</scope>
    <source>
        <strain evidence="2">IFO 4308</strain>
    </source>
</reference>
<gene>
    <name evidence="2" type="ORF">AKAW2_30311A</name>
    <name evidence="3" type="ORF">RIB2604_02006340</name>
</gene>
<evidence type="ECO:0000313" key="5">
    <source>
        <dbReference type="Proteomes" id="UP000661280"/>
    </source>
</evidence>
<organism evidence="3 4">
    <name type="scientific">Aspergillus kawachii</name>
    <name type="common">White koji mold</name>
    <name type="synonym">Aspergillus awamori var. kawachi</name>
    <dbReference type="NCBI Taxonomy" id="1069201"/>
    <lineage>
        <taxon>Eukaryota</taxon>
        <taxon>Fungi</taxon>
        <taxon>Dikarya</taxon>
        <taxon>Ascomycota</taxon>
        <taxon>Pezizomycotina</taxon>
        <taxon>Eurotiomycetes</taxon>
        <taxon>Eurotiomycetidae</taxon>
        <taxon>Eurotiales</taxon>
        <taxon>Aspergillaceae</taxon>
        <taxon>Aspergillus</taxon>
        <taxon>Aspergillus subgen. Circumdati</taxon>
    </lineage>
</organism>
<name>A0A146FJK1_ASPKA</name>
<dbReference type="GeneID" id="64958317"/>
<dbReference type="EMBL" id="AP024427">
    <property type="protein sequence ID" value="BCR96992.1"/>
    <property type="molecule type" value="Genomic_DNA"/>
</dbReference>
<proteinExistence type="predicted"/>
<keyword evidence="5" id="KW-1185">Reference proteome</keyword>
<feature type="compositionally biased region" description="Basic and acidic residues" evidence="1">
    <location>
        <begin position="32"/>
        <end position="45"/>
    </location>
</feature>
<evidence type="ECO:0000313" key="2">
    <source>
        <dbReference type="EMBL" id="BCR96992.1"/>
    </source>
</evidence>
<reference evidence="4" key="2">
    <citation type="submission" date="2016-02" db="EMBL/GenBank/DDBJ databases">
        <title>Genome sequencing of Aspergillus luchuensis NBRC 4314.</title>
        <authorList>
            <person name="Yamada O."/>
        </authorList>
    </citation>
    <scope>NUCLEOTIDE SEQUENCE [LARGE SCALE GENOMIC DNA]</scope>
    <source>
        <strain evidence="4">RIB 2604</strain>
    </source>
</reference>
<dbReference type="KEGG" id="aluc:AKAW2_30311A"/>
<dbReference type="Proteomes" id="UP000075230">
    <property type="component" value="Unassembled WGS sequence"/>
</dbReference>
<protein>
    <submittedName>
        <fullName evidence="3">Uncharacterized protein</fullName>
    </submittedName>
</protein>